<evidence type="ECO:0000313" key="3">
    <source>
        <dbReference type="Proteomes" id="UP000677244"/>
    </source>
</evidence>
<reference evidence="2 3" key="1">
    <citation type="submission" date="2021-03" db="EMBL/GenBank/DDBJ databases">
        <title>Assistant Professor.</title>
        <authorList>
            <person name="Huq M.A."/>
        </authorList>
    </citation>
    <scope>NUCLEOTIDE SEQUENCE [LARGE SCALE GENOMIC DNA]</scope>
    <source>
        <strain evidence="2 3">MAH-29</strain>
    </source>
</reference>
<dbReference type="EMBL" id="JAGHKO010000014">
    <property type="protein sequence ID" value="MBO9204668.1"/>
    <property type="molecule type" value="Genomic_DNA"/>
</dbReference>
<sequence>MIKGPLFIAFLLFLAFAVNAQPDHQRGLENKVDIVPPSPNAASLGAYGGMSPNLVTGAAAVSIPVYSLKVADHEIMRLQ</sequence>
<feature type="signal peptide" evidence="1">
    <location>
        <begin position="1"/>
        <end position="20"/>
    </location>
</feature>
<keyword evidence="3" id="KW-1185">Reference proteome</keyword>
<dbReference type="RefSeq" id="WP_209143464.1">
    <property type="nucleotide sequence ID" value="NZ_JAGHKO010000014.1"/>
</dbReference>
<accession>A0ABS3Z3B8</accession>
<evidence type="ECO:0000256" key="1">
    <source>
        <dbReference type="SAM" id="SignalP"/>
    </source>
</evidence>
<keyword evidence="1" id="KW-0732">Signal</keyword>
<organism evidence="2 3">
    <name type="scientific">Niastella soli</name>
    <dbReference type="NCBI Taxonomy" id="2821487"/>
    <lineage>
        <taxon>Bacteria</taxon>
        <taxon>Pseudomonadati</taxon>
        <taxon>Bacteroidota</taxon>
        <taxon>Chitinophagia</taxon>
        <taxon>Chitinophagales</taxon>
        <taxon>Chitinophagaceae</taxon>
        <taxon>Niastella</taxon>
    </lineage>
</organism>
<protein>
    <submittedName>
        <fullName evidence="2">Uncharacterized protein</fullName>
    </submittedName>
</protein>
<feature type="chain" id="PRO_5046346540" evidence="1">
    <location>
        <begin position="21"/>
        <end position="79"/>
    </location>
</feature>
<comment type="caution">
    <text evidence="2">The sequence shown here is derived from an EMBL/GenBank/DDBJ whole genome shotgun (WGS) entry which is preliminary data.</text>
</comment>
<name>A0ABS3Z3B8_9BACT</name>
<proteinExistence type="predicted"/>
<gene>
    <name evidence="2" type="ORF">J7I42_30550</name>
</gene>
<dbReference type="Proteomes" id="UP000677244">
    <property type="component" value="Unassembled WGS sequence"/>
</dbReference>
<evidence type="ECO:0000313" key="2">
    <source>
        <dbReference type="EMBL" id="MBO9204668.1"/>
    </source>
</evidence>